<dbReference type="Proteomes" id="UP001193756">
    <property type="component" value="Unassembled WGS sequence"/>
</dbReference>
<dbReference type="Proteomes" id="UP000285209">
    <property type="component" value="Unassembled WGS sequence"/>
</dbReference>
<evidence type="ECO:0000313" key="7">
    <source>
        <dbReference type="EMBL" id="RGZ19274.1"/>
    </source>
</evidence>
<reference evidence="10" key="3">
    <citation type="submission" date="2015-05" db="EMBL/GenBank/DDBJ databases">
        <authorList>
            <consortium name="Pathogen Informatics"/>
        </authorList>
    </citation>
    <scope>NUCLEOTIDE SEQUENCE [LARGE SCALE GENOMIC DNA]</scope>
    <source>
        <strain evidence="10">T1-815</strain>
    </source>
</reference>
<dbReference type="EMBL" id="QRKN01000003">
    <property type="protein sequence ID" value="RHI23603.1"/>
    <property type="molecule type" value="Genomic_DNA"/>
</dbReference>
<dbReference type="Proteomes" id="UP000260642">
    <property type="component" value="Unassembled WGS sequence"/>
</dbReference>
<evidence type="ECO:0000313" key="11">
    <source>
        <dbReference type="Proteomes" id="UP000245905"/>
    </source>
</evidence>
<evidence type="ECO:0000313" key="13">
    <source>
        <dbReference type="Proteomes" id="UP000285209"/>
    </source>
</evidence>
<evidence type="ECO:0000313" key="6">
    <source>
        <dbReference type="EMBL" id="RGW37725.1"/>
    </source>
</evidence>
<reference evidence="3" key="8">
    <citation type="submission" date="2020-02" db="EMBL/GenBank/DDBJ databases">
        <authorList>
            <person name="Littmann E."/>
            <person name="Sorbara M."/>
        </authorList>
    </citation>
    <scope>NUCLEOTIDE SEQUENCE</scope>
    <source>
        <strain evidence="3">MSK.16.45</strain>
    </source>
</reference>
<dbReference type="EMBL" id="JAAIMP010000011">
    <property type="protein sequence ID" value="NSC77412.1"/>
    <property type="molecule type" value="Genomic_DNA"/>
</dbReference>
<evidence type="ECO:0000313" key="4">
    <source>
        <dbReference type="EMBL" id="PWE82927.1"/>
    </source>
</evidence>
<dbReference type="Proteomes" id="UP000049472">
    <property type="component" value="Unassembled WGS sequence"/>
</dbReference>
<reference evidence="3" key="7">
    <citation type="journal article" date="2020" name="Cell Host Microbe">
        <title>Functional and Genomic Variation between Human-Derived Isolates of Lachnospiraceae Reveals Inter- and Intra-Species Diversity.</title>
        <authorList>
            <person name="Sorbara M.T."/>
            <person name="Littmann E.R."/>
            <person name="Fontana E."/>
            <person name="Moody T.U."/>
            <person name="Kohout C.E."/>
            <person name="Gjonbalaj M."/>
            <person name="Eaton V."/>
            <person name="Seok R."/>
            <person name="Leiner I.M."/>
            <person name="Pamer E.G."/>
        </authorList>
    </citation>
    <scope>NUCLEOTIDE SEQUENCE</scope>
    <source>
        <strain evidence="3">MSK.16.45</strain>
    </source>
</reference>
<keyword evidence="10" id="KW-1185">Reference proteome</keyword>
<dbReference type="Proteomes" id="UP000324327">
    <property type="component" value="Unassembled WGS sequence"/>
</dbReference>
<dbReference type="EMBL" id="QSDV01000004">
    <property type="protein sequence ID" value="RGZ19274.1"/>
    <property type="molecule type" value="Genomic_DNA"/>
</dbReference>
<evidence type="ECO:0000313" key="14">
    <source>
        <dbReference type="Proteomes" id="UP000285865"/>
    </source>
</evidence>
<organism evidence="1 10">
    <name type="scientific">Agathobacter rectalis</name>
    <dbReference type="NCBI Taxonomy" id="39491"/>
    <lineage>
        <taxon>Bacteria</taxon>
        <taxon>Bacillati</taxon>
        <taxon>Bacillota</taxon>
        <taxon>Clostridia</taxon>
        <taxon>Lachnospirales</taxon>
        <taxon>Lachnospiraceae</taxon>
        <taxon>Agathobacter</taxon>
    </lineage>
</organism>
<dbReference type="EMBL" id="JAJCJQ010000045">
    <property type="protein sequence ID" value="MCB6962297.1"/>
    <property type="molecule type" value="Genomic_DNA"/>
</dbReference>
<evidence type="ECO:0000313" key="3">
    <source>
        <dbReference type="EMBL" id="NSC77412.1"/>
    </source>
</evidence>
<dbReference type="EMBL" id="QSOB01000009">
    <property type="protein sequence ID" value="RGI68381.1"/>
    <property type="molecule type" value="Genomic_DNA"/>
</dbReference>
<evidence type="ECO:0000313" key="8">
    <source>
        <dbReference type="EMBL" id="RHI23603.1"/>
    </source>
</evidence>
<name>A0A0M6WX98_9FIRM</name>
<dbReference type="EMBL" id="CVRQ01000069">
    <property type="protein sequence ID" value="CRL42321.1"/>
    <property type="molecule type" value="Genomic_DNA"/>
</dbReference>
<evidence type="ECO:0000313" key="1">
    <source>
        <dbReference type="EMBL" id="CRL42321.1"/>
    </source>
</evidence>
<evidence type="ECO:0000313" key="10">
    <source>
        <dbReference type="Proteomes" id="UP000049472"/>
    </source>
</evidence>
<sequence>MKSDSTTVIKNMEFLVKELHKEWDRSGASKASVIISLEEVDGINDKLKEIIYQTQKSVDEDELTFKQSIAKSKECYVLLRVVRKIAKKKDKCEKQAIDNEFAIELDKDELKLFKGLFAEMFK</sequence>
<dbReference type="Proteomes" id="UP000285865">
    <property type="component" value="Unassembled WGS sequence"/>
</dbReference>
<evidence type="ECO:0000313" key="16">
    <source>
        <dbReference type="Proteomes" id="UP000324327"/>
    </source>
</evidence>
<proteinExistence type="predicted"/>
<protein>
    <submittedName>
        <fullName evidence="1">Uncharacterized protein</fullName>
    </submittedName>
</protein>
<dbReference type="AlphaFoldDB" id="A0A0M6WX98"/>
<dbReference type="EMBL" id="JRFS01000032">
    <property type="protein sequence ID" value="PWE82927.1"/>
    <property type="molecule type" value="Genomic_DNA"/>
</dbReference>
<dbReference type="Proteomes" id="UP001197741">
    <property type="component" value="Unassembled WGS sequence"/>
</dbReference>
<reference evidence="2" key="9">
    <citation type="submission" date="2021-10" db="EMBL/GenBank/DDBJ databases">
        <title>Collection of gut derived symbiotic bacterial strains cultured from healthy donors.</title>
        <authorList>
            <person name="Lin H."/>
            <person name="Littmann E."/>
            <person name="Kohout C."/>
            <person name="Pamer E.G."/>
        </authorList>
    </citation>
    <scope>NUCLEOTIDE SEQUENCE</scope>
    <source>
        <strain evidence="2">DFI.7.28A</strain>
    </source>
</reference>
<dbReference type="RefSeq" id="WP_055062784.1">
    <property type="nucleotide sequence ID" value="NZ_CVRQ01000069.1"/>
</dbReference>
<evidence type="ECO:0000313" key="5">
    <source>
        <dbReference type="EMBL" id="RGI68381.1"/>
    </source>
</evidence>
<dbReference type="EMBL" id="QSAE01000060">
    <property type="protein sequence ID" value="RGW37725.1"/>
    <property type="molecule type" value="Genomic_DNA"/>
</dbReference>
<gene>
    <name evidence="8" type="ORF">DW172_05840</name>
    <name evidence="6" type="ORF">DWV78_13580</name>
    <name evidence="7" type="ORF">DXA03_04360</name>
    <name evidence="5" type="ORF">DXD95_07795</name>
    <name evidence="9" type="ORF">FYL31_07985</name>
    <name evidence="3" type="ORF">G4312_09000</name>
    <name evidence="4" type="ORF">LD38_13110</name>
    <name evidence="2" type="ORF">LIZ82_15590</name>
    <name evidence="1" type="ORF">T1815_01261</name>
</gene>
<reference evidence="12 13" key="4">
    <citation type="submission" date="2018-08" db="EMBL/GenBank/DDBJ databases">
        <title>A genome reference for cultivated species of the human gut microbiota.</title>
        <authorList>
            <person name="Zou Y."/>
            <person name="Xue W."/>
            <person name="Luo G."/>
        </authorList>
    </citation>
    <scope>NUCLEOTIDE SEQUENCE [LARGE SCALE GENOMIC DNA]</scope>
    <source>
        <strain evidence="6 15">AF12-8</strain>
        <strain evidence="8 14">AM16-11</strain>
        <strain evidence="7 13">AM54-25XD</strain>
        <strain evidence="5 12">TM10-3</strain>
    </source>
</reference>
<accession>A0A0M6WX98</accession>
<dbReference type="Proteomes" id="UP000245905">
    <property type="component" value="Unassembled WGS sequence"/>
</dbReference>
<reference evidence="1" key="2">
    <citation type="submission" date="2015-05" db="EMBL/GenBank/DDBJ databases">
        <authorList>
            <person name="Wang D.B."/>
            <person name="Wang M."/>
        </authorList>
    </citation>
    <scope>NUCLEOTIDE SEQUENCE [LARGE SCALE GENOMIC DNA]</scope>
    <source>
        <strain evidence="1">T1-815</strain>
    </source>
</reference>
<evidence type="ECO:0000313" key="2">
    <source>
        <dbReference type="EMBL" id="MCB6962297.1"/>
    </source>
</evidence>
<dbReference type="EMBL" id="VSTF01000007">
    <property type="protein sequence ID" value="TYL59484.1"/>
    <property type="molecule type" value="Genomic_DNA"/>
</dbReference>
<reference evidence="9 16" key="6">
    <citation type="submission" date="2019-09" db="EMBL/GenBank/DDBJ databases">
        <title>Strain-level analysis of Eubacterium rectale using genomes from metagenomes.</title>
        <authorList>
            <person name="Karcher N."/>
            <person name="Segata N."/>
        </authorList>
    </citation>
    <scope>NUCLEOTIDE SEQUENCE [LARGE SCALE GENOMIC DNA]</scope>
    <source>
        <strain evidence="9 16">T3WBe13</strain>
    </source>
</reference>
<evidence type="ECO:0000313" key="15">
    <source>
        <dbReference type="Proteomes" id="UP000286581"/>
    </source>
</evidence>
<dbReference type="Proteomes" id="UP000286581">
    <property type="component" value="Unassembled WGS sequence"/>
</dbReference>
<evidence type="ECO:0000313" key="12">
    <source>
        <dbReference type="Proteomes" id="UP000260642"/>
    </source>
</evidence>
<reference evidence="4 11" key="1">
    <citation type="submission" date="2014-09" db="EMBL/GenBank/DDBJ databases">
        <title>Butyrate-producing bacteria isolated from human gut.</title>
        <authorList>
            <person name="Zhang Q."/>
            <person name="Zhao L."/>
        </authorList>
    </citation>
    <scope>NUCLEOTIDE SEQUENCE [LARGE SCALE GENOMIC DNA]</scope>
    <source>
        <strain evidence="4 11">R22</strain>
    </source>
</reference>
<reference evidence="9 16" key="5">
    <citation type="submission" date="2019-08" db="EMBL/GenBank/DDBJ databases">
        <authorList>
            <person name="Duncan S."/>
            <person name="Walker A."/>
        </authorList>
    </citation>
    <scope>NUCLEOTIDE SEQUENCE [LARGE SCALE GENOMIC DNA]</scope>
    <source>
        <strain evidence="9 16">T3WBe13</strain>
    </source>
</reference>
<evidence type="ECO:0000313" key="9">
    <source>
        <dbReference type="EMBL" id="TYL59484.1"/>
    </source>
</evidence>